<evidence type="ECO:0000313" key="2">
    <source>
        <dbReference type="Proteomes" id="UP000298030"/>
    </source>
</evidence>
<evidence type="ECO:0000313" key="1">
    <source>
        <dbReference type="EMBL" id="TEB33886.1"/>
    </source>
</evidence>
<name>A0A4Y7TI94_COPMI</name>
<keyword evidence="2" id="KW-1185">Reference proteome</keyword>
<accession>A0A4Y7TI94</accession>
<dbReference type="AlphaFoldDB" id="A0A4Y7TI94"/>
<protein>
    <submittedName>
        <fullName evidence="1">Uncharacterized protein</fullName>
    </submittedName>
</protein>
<dbReference type="Proteomes" id="UP000298030">
    <property type="component" value="Unassembled WGS sequence"/>
</dbReference>
<proteinExistence type="predicted"/>
<organism evidence="1 2">
    <name type="scientific">Coprinellus micaceus</name>
    <name type="common">Glistening ink-cap mushroom</name>
    <name type="synonym">Coprinus micaceus</name>
    <dbReference type="NCBI Taxonomy" id="71717"/>
    <lineage>
        <taxon>Eukaryota</taxon>
        <taxon>Fungi</taxon>
        <taxon>Dikarya</taxon>
        <taxon>Basidiomycota</taxon>
        <taxon>Agaricomycotina</taxon>
        <taxon>Agaricomycetes</taxon>
        <taxon>Agaricomycetidae</taxon>
        <taxon>Agaricales</taxon>
        <taxon>Agaricineae</taxon>
        <taxon>Psathyrellaceae</taxon>
        <taxon>Coprinellus</taxon>
    </lineage>
</organism>
<gene>
    <name evidence="1" type="ORF">FA13DRAFT_117290</name>
</gene>
<comment type="caution">
    <text evidence="1">The sequence shown here is derived from an EMBL/GenBank/DDBJ whole genome shotgun (WGS) entry which is preliminary data.</text>
</comment>
<dbReference type="EMBL" id="QPFP01000011">
    <property type="protein sequence ID" value="TEB33886.1"/>
    <property type="molecule type" value="Genomic_DNA"/>
</dbReference>
<sequence>MNVLRWQRKVFNPSLRLPYTLDFAHRRPSDCTADSQADCRYDMDTASLIFLVGFMKLRGCMALVLRSPTPVVYCHSFSSSGLILQAPTGFRCSRTLGNNATAGAGVSIKHSSCQGESYLHNNGLAQDSCHRRRRCPDYMYCLGRWKVFPSFVPSMSLHLSL</sequence>
<reference evidence="1 2" key="1">
    <citation type="journal article" date="2019" name="Nat. Ecol. Evol.">
        <title>Megaphylogeny resolves global patterns of mushroom evolution.</title>
        <authorList>
            <person name="Varga T."/>
            <person name="Krizsan K."/>
            <person name="Foldi C."/>
            <person name="Dima B."/>
            <person name="Sanchez-Garcia M."/>
            <person name="Sanchez-Ramirez S."/>
            <person name="Szollosi G.J."/>
            <person name="Szarkandi J.G."/>
            <person name="Papp V."/>
            <person name="Albert L."/>
            <person name="Andreopoulos W."/>
            <person name="Angelini C."/>
            <person name="Antonin V."/>
            <person name="Barry K.W."/>
            <person name="Bougher N.L."/>
            <person name="Buchanan P."/>
            <person name="Buyck B."/>
            <person name="Bense V."/>
            <person name="Catcheside P."/>
            <person name="Chovatia M."/>
            <person name="Cooper J."/>
            <person name="Damon W."/>
            <person name="Desjardin D."/>
            <person name="Finy P."/>
            <person name="Geml J."/>
            <person name="Haridas S."/>
            <person name="Hughes K."/>
            <person name="Justo A."/>
            <person name="Karasinski D."/>
            <person name="Kautmanova I."/>
            <person name="Kiss B."/>
            <person name="Kocsube S."/>
            <person name="Kotiranta H."/>
            <person name="LaButti K.M."/>
            <person name="Lechner B.E."/>
            <person name="Liimatainen K."/>
            <person name="Lipzen A."/>
            <person name="Lukacs Z."/>
            <person name="Mihaltcheva S."/>
            <person name="Morgado L.N."/>
            <person name="Niskanen T."/>
            <person name="Noordeloos M.E."/>
            <person name="Ohm R.A."/>
            <person name="Ortiz-Santana B."/>
            <person name="Ovrebo C."/>
            <person name="Racz N."/>
            <person name="Riley R."/>
            <person name="Savchenko A."/>
            <person name="Shiryaev A."/>
            <person name="Soop K."/>
            <person name="Spirin V."/>
            <person name="Szebenyi C."/>
            <person name="Tomsovsky M."/>
            <person name="Tulloss R.E."/>
            <person name="Uehling J."/>
            <person name="Grigoriev I.V."/>
            <person name="Vagvolgyi C."/>
            <person name="Papp T."/>
            <person name="Martin F.M."/>
            <person name="Miettinen O."/>
            <person name="Hibbett D.S."/>
            <person name="Nagy L.G."/>
        </authorList>
    </citation>
    <scope>NUCLEOTIDE SEQUENCE [LARGE SCALE GENOMIC DNA]</scope>
    <source>
        <strain evidence="1 2">FP101781</strain>
    </source>
</reference>